<evidence type="ECO:0000256" key="2">
    <source>
        <dbReference type="ARBA" id="ARBA00023315"/>
    </source>
</evidence>
<dbReference type="Proteomes" id="UP000593758">
    <property type="component" value="Chromosome"/>
</dbReference>
<dbReference type="RefSeq" id="WP_193498745.1">
    <property type="nucleotide sequence ID" value="NZ_CP063169.1"/>
</dbReference>
<dbReference type="Pfam" id="PF00583">
    <property type="entry name" value="Acetyltransf_1"/>
    <property type="match status" value="1"/>
</dbReference>
<keyword evidence="2" id="KW-0012">Acyltransferase</keyword>
<dbReference type="InterPro" id="IPR016181">
    <property type="entry name" value="Acyl_CoA_acyltransferase"/>
</dbReference>
<evidence type="ECO:0000313" key="5">
    <source>
        <dbReference type="Proteomes" id="UP000593758"/>
    </source>
</evidence>
<organism evidence="4 5">
    <name type="scientific">Ruania alkalisoli</name>
    <dbReference type="NCBI Taxonomy" id="2779775"/>
    <lineage>
        <taxon>Bacteria</taxon>
        <taxon>Bacillati</taxon>
        <taxon>Actinomycetota</taxon>
        <taxon>Actinomycetes</taxon>
        <taxon>Micrococcales</taxon>
        <taxon>Ruaniaceae</taxon>
        <taxon>Ruania</taxon>
    </lineage>
</organism>
<dbReference type="SUPFAM" id="SSF55729">
    <property type="entry name" value="Acyl-CoA N-acyltransferases (Nat)"/>
    <property type="match status" value="1"/>
</dbReference>
<dbReference type="KEGG" id="halt:IM660_07640"/>
<dbReference type="EMBL" id="CP063169">
    <property type="protein sequence ID" value="QOR72101.1"/>
    <property type="molecule type" value="Genomic_DNA"/>
</dbReference>
<keyword evidence="1 4" id="KW-0808">Transferase</keyword>
<protein>
    <submittedName>
        <fullName evidence="4">GNAT family N-acetyltransferase</fullName>
    </submittedName>
</protein>
<dbReference type="InterPro" id="IPR050832">
    <property type="entry name" value="Bact_Acetyltransf"/>
</dbReference>
<dbReference type="InterPro" id="IPR000182">
    <property type="entry name" value="GNAT_dom"/>
</dbReference>
<gene>
    <name evidence="4" type="ORF">IM660_07640</name>
</gene>
<feature type="domain" description="N-acetyltransferase" evidence="3">
    <location>
        <begin position="21"/>
        <end position="187"/>
    </location>
</feature>
<name>A0A7M1SX81_9MICO</name>
<dbReference type="AlphaFoldDB" id="A0A7M1SX81"/>
<evidence type="ECO:0000259" key="3">
    <source>
        <dbReference type="PROSITE" id="PS51186"/>
    </source>
</evidence>
<evidence type="ECO:0000256" key="1">
    <source>
        <dbReference type="ARBA" id="ARBA00022679"/>
    </source>
</evidence>
<accession>A0A7M1SX81</accession>
<dbReference type="GO" id="GO:0016747">
    <property type="term" value="F:acyltransferase activity, transferring groups other than amino-acyl groups"/>
    <property type="evidence" value="ECO:0007669"/>
    <property type="project" value="InterPro"/>
</dbReference>
<keyword evidence="5" id="KW-1185">Reference proteome</keyword>
<reference evidence="4 5" key="1">
    <citation type="submission" date="2020-10" db="EMBL/GenBank/DDBJ databases">
        <title>Haloactinobacterium sp. RN3S43, a bacterium isolated from saline soil.</title>
        <authorList>
            <person name="Sun J.-Q."/>
        </authorList>
    </citation>
    <scope>NUCLEOTIDE SEQUENCE [LARGE SCALE GENOMIC DNA]</scope>
    <source>
        <strain evidence="4 5">RN3S43</strain>
    </source>
</reference>
<dbReference type="PANTHER" id="PTHR43877">
    <property type="entry name" value="AMINOALKYLPHOSPHONATE N-ACETYLTRANSFERASE-RELATED-RELATED"/>
    <property type="match status" value="1"/>
</dbReference>
<dbReference type="CDD" id="cd04301">
    <property type="entry name" value="NAT_SF"/>
    <property type="match status" value="1"/>
</dbReference>
<proteinExistence type="predicted"/>
<dbReference type="PROSITE" id="PS51186">
    <property type="entry name" value="GNAT"/>
    <property type="match status" value="1"/>
</dbReference>
<evidence type="ECO:0000313" key="4">
    <source>
        <dbReference type="EMBL" id="QOR72101.1"/>
    </source>
</evidence>
<dbReference type="Gene3D" id="3.40.630.30">
    <property type="match status" value="1"/>
</dbReference>
<sequence length="187" mass="19361">MDLPPPSSGPADHHGDLHADVSVRPSVAGDAPALGLIQARAWRAAHATTLPGTALDALDADGFAQAWRSAITSPPSAKHRMLTACDGPQVVGFAALAPAPRTEETGEIVALEVDPDHARAGHGSRLLAACTDILRKTGATHVRAWVVEGDDARSAFLATAGLEPIGVRRVLDVAGAQVREEAWSALL</sequence>